<dbReference type="InterPro" id="IPR053853">
    <property type="entry name" value="FitA-like_RHH"/>
</dbReference>
<proteinExistence type="predicted"/>
<gene>
    <name evidence="2" type="ORF">C426_1855</name>
</gene>
<dbReference type="Pfam" id="PF22513">
    <property type="entry name" value="FitA-like_RHH"/>
    <property type="match status" value="1"/>
</dbReference>
<reference evidence="2 3" key="1">
    <citation type="journal article" date="2012" name="J. Bacteriol.">
        <title>Genome Sequence of the Bacteriocin-Producing Strain Lactococcus garvieae DCC43.</title>
        <authorList>
            <person name="Gabrielsen C."/>
            <person name="Brede D.A."/>
            <person name="Hernandez P.E."/>
            <person name="Nes I.F."/>
            <person name="Diep D.B."/>
        </authorList>
    </citation>
    <scope>NUCLEOTIDE SEQUENCE [LARGE SCALE GENOMIC DNA]</scope>
    <source>
        <strain evidence="2 3">DCC43</strain>
    </source>
</reference>
<dbReference type="InterPro" id="IPR010985">
    <property type="entry name" value="Ribbon_hlx_hlx"/>
</dbReference>
<dbReference type="Proteomes" id="UP000006787">
    <property type="component" value="Unassembled WGS sequence"/>
</dbReference>
<sequence length="76" mass="8978">MEIKVRNVPEDVGIKLAQQAAKQKISREEYIRRILYSTSLNTSENNLFHFRTEVMQKLASQIEYTNKILEMFGEKE</sequence>
<dbReference type="RefSeq" id="WP_003136437.1">
    <property type="nucleotide sequence ID" value="NZ_AMQS01000032.1"/>
</dbReference>
<feature type="domain" description="Antitoxin FitA-like ribbon-helix-helix" evidence="1">
    <location>
        <begin position="4"/>
        <end position="36"/>
    </location>
</feature>
<dbReference type="AlphaFoldDB" id="K2PKQ2"/>
<dbReference type="SUPFAM" id="SSF47598">
    <property type="entry name" value="Ribbon-helix-helix"/>
    <property type="match status" value="1"/>
</dbReference>
<accession>K2PKQ2</accession>
<protein>
    <recommendedName>
        <fullName evidence="1">Antitoxin FitA-like ribbon-helix-helix domain-containing protein</fullName>
    </recommendedName>
</protein>
<evidence type="ECO:0000259" key="1">
    <source>
        <dbReference type="Pfam" id="PF22513"/>
    </source>
</evidence>
<name>K2PKQ2_9LACT</name>
<dbReference type="PATRIC" id="fig|1231377.3.peg.1836"/>
<comment type="caution">
    <text evidence="2">The sequence shown here is derived from an EMBL/GenBank/DDBJ whole genome shotgun (WGS) entry which is preliminary data.</text>
</comment>
<dbReference type="EMBL" id="AMQS01000032">
    <property type="protein sequence ID" value="EKF50804.1"/>
    <property type="molecule type" value="Genomic_DNA"/>
</dbReference>
<evidence type="ECO:0000313" key="2">
    <source>
        <dbReference type="EMBL" id="EKF50804.1"/>
    </source>
</evidence>
<organism evidence="2 3">
    <name type="scientific">Lactococcus garvieae DCC43</name>
    <dbReference type="NCBI Taxonomy" id="1231377"/>
    <lineage>
        <taxon>Bacteria</taxon>
        <taxon>Bacillati</taxon>
        <taxon>Bacillota</taxon>
        <taxon>Bacilli</taxon>
        <taxon>Lactobacillales</taxon>
        <taxon>Streptococcaceae</taxon>
        <taxon>Lactococcus</taxon>
    </lineage>
</organism>
<dbReference type="GO" id="GO:0006355">
    <property type="term" value="P:regulation of DNA-templated transcription"/>
    <property type="evidence" value="ECO:0007669"/>
    <property type="project" value="InterPro"/>
</dbReference>
<evidence type="ECO:0000313" key="3">
    <source>
        <dbReference type="Proteomes" id="UP000006787"/>
    </source>
</evidence>